<name>A0ABX7YRQ6_9GAMM</name>
<dbReference type="Proteomes" id="UP000679575">
    <property type="component" value="Chromosome"/>
</dbReference>
<dbReference type="Pfam" id="PF01663">
    <property type="entry name" value="Phosphodiest"/>
    <property type="match status" value="1"/>
</dbReference>
<evidence type="ECO:0000256" key="1">
    <source>
        <dbReference type="SAM" id="SignalP"/>
    </source>
</evidence>
<dbReference type="InterPro" id="IPR002591">
    <property type="entry name" value="Phosphodiest/P_Trfase"/>
</dbReference>
<dbReference type="PANTHER" id="PTHR10151:SF120">
    <property type="entry name" value="BIS(5'-ADENOSYL)-TRIPHOSPHATASE"/>
    <property type="match status" value="1"/>
</dbReference>
<evidence type="ECO:0000313" key="2">
    <source>
        <dbReference type="EMBL" id="QUN05417.1"/>
    </source>
</evidence>
<sequence>MKKHVISLWGFLSVALLSVAFSAAAATPNTAEPTVVMMSLDGFRWDYIEKYHATNLAAIAANGVRAEQLRPAYPTKTFPNHLTLITGLYPVHHGIVDNRFCDKERQQCYKMGMGKEDSTWLSGIPLWNLAEINGVKAATYFWPESDARINGMTPSYYYHYSQKSDYQARIDQIIDWLKLPPAARPHFIAGYFSLVDTMGHDFGPDSGQVAQAVAKVDTLIGRLRAGIKQLDYPVNLIVLADHGMTAIDNQKAFDYRQLSIDEQKFQVVNASTRLLLYAKPAVTQPDISALRQQLKQVANGHYRVLTEDYLQARHYTDSPRVADIILEVDAPSYFTAKPLAERHGGGNHGYSYIKDMGALFVAEGPAFKQGVMLPAFDNVSVYPLVAHILGLPITHPVDGTITPLLPALNQ</sequence>
<evidence type="ECO:0000313" key="3">
    <source>
        <dbReference type="Proteomes" id="UP000679575"/>
    </source>
</evidence>
<dbReference type="CDD" id="cd16018">
    <property type="entry name" value="Enpp"/>
    <property type="match status" value="1"/>
</dbReference>
<protein>
    <submittedName>
        <fullName evidence="2">Alkaline phosphatase family protein</fullName>
    </submittedName>
</protein>
<dbReference type="SUPFAM" id="SSF53649">
    <property type="entry name" value="Alkaline phosphatase-like"/>
    <property type="match status" value="1"/>
</dbReference>
<gene>
    <name evidence="2" type="ORF">KDN34_14655</name>
</gene>
<dbReference type="PANTHER" id="PTHR10151">
    <property type="entry name" value="ECTONUCLEOTIDE PYROPHOSPHATASE/PHOSPHODIESTERASE"/>
    <property type="match status" value="1"/>
</dbReference>
<proteinExistence type="predicted"/>
<reference evidence="2 3" key="1">
    <citation type="submission" date="2021-04" db="EMBL/GenBank/DDBJ databases">
        <title>Novel species identification of genus Shewanella.</title>
        <authorList>
            <person name="Liu G."/>
        </authorList>
    </citation>
    <scope>NUCLEOTIDE SEQUENCE [LARGE SCALE GENOMIC DNA]</scope>
    <source>
        <strain evidence="2 3">FJAT-54481</strain>
    </source>
</reference>
<dbReference type="Gene3D" id="3.40.720.10">
    <property type="entry name" value="Alkaline Phosphatase, subunit A"/>
    <property type="match status" value="1"/>
</dbReference>
<keyword evidence="1" id="KW-0732">Signal</keyword>
<dbReference type="Gene3D" id="3.30.1360.180">
    <property type="match status" value="1"/>
</dbReference>
<keyword evidence="3" id="KW-1185">Reference proteome</keyword>
<dbReference type="RefSeq" id="WP_212594449.1">
    <property type="nucleotide sequence ID" value="NZ_CP073587.1"/>
</dbReference>
<feature type="chain" id="PRO_5046838078" evidence="1">
    <location>
        <begin position="26"/>
        <end position="410"/>
    </location>
</feature>
<accession>A0ABX7YRQ6</accession>
<dbReference type="EMBL" id="CP073587">
    <property type="protein sequence ID" value="QUN05417.1"/>
    <property type="molecule type" value="Genomic_DNA"/>
</dbReference>
<dbReference type="InterPro" id="IPR017850">
    <property type="entry name" value="Alkaline_phosphatase_core_sf"/>
</dbReference>
<feature type="signal peptide" evidence="1">
    <location>
        <begin position="1"/>
        <end position="25"/>
    </location>
</feature>
<organism evidence="2 3">
    <name type="scientific">Shewanella yunxiaonensis</name>
    <dbReference type="NCBI Taxonomy" id="2829809"/>
    <lineage>
        <taxon>Bacteria</taxon>
        <taxon>Pseudomonadati</taxon>
        <taxon>Pseudomonadota</taxon>
        <taxon>Gammaproteobacteria</taxon>
        <taxon>Alteromonadales</taxon>
        <taxon>Shewanellaceae</taxon>
        <taxon>Shewanella</taxon>
    </lineage>
</organism>